<gene>
    <name evidence="2" type="ORF">QE152_g33668</name>
</gene>
<proteinExistence type="predicted"/>
<protein>
    <recommendedName>
        <fullName evidence="4">Endonuclease-reverse transcriptase</fullName>
    </recommendedName>
</protein>
<comment type="caution">
    <text evidence="2">The sequence shown here is derived from an EMBL/GenBank/DDBJ whole genome shotgun (WGS) entry which is preliminary data.</text>
</comment>
<evidence type="ECO:0008006" key="4">
    <source>
        <dbReference type="Google" id="ProtNLM"/>
    </source>
</evidence>
<dbReference type="AlphaFoldDB" id="A0AAW1IW47"/>
<reference evidence="2 3" key="1">
    <citation type="journal article" date="2024" name="BMC Genomics">
        <title>De novo assembly and annotation of Popillia japonica's genome with initial clues to its potential as an invasive pest.</title>
        <authorList>
            <person name="Cucini C."/>
            <person name="Boschi S."/>
            <person name="Funari R."/>
            <person name="Cardaioli E."/>
            <person name="Iannotti N."/>
            <person name="Marturano G."/>
            <person name="Paoli F."/>
            <person name="Bruttini M."/>
            <person name="Carapelli A."/>
            <person name="Frati F."/>
            <person name="Nardi F."/>
        </authorList>
    </citation>
    <scope>NUCLEOTIDE SEQUENCE [LARGE SCALE GENOMIC DNA]</scope>
    <source>
        <strain evidence="2">DMR45628</strain>
    </source>
</reference>
<evidence type="ECO:0000256" key="1">
    <source>
        <dbReference type="SAM" id="MobiDB-lite"/>
    </source>
</evidence>
<evidence type="ECO:0000313" key="2">
    <source>
        <dbReference type="EMBL" id="KAK9694283.1"/>
    </source>
</evidence>
<sequence length="228" mass="26912">MNSVATRKCHKKNNKGPKKQNKEWFDKECEIIINQKNEARLKWLATGEQTDYEAYKQKRKETGVYIKRKKAKWIDTIMDQLENDNQNNVKLYRHIKTQSRKSTTINIDDQEWEKYFSTLLRRTDEEMINHPKRRNTANALDETKIPTEEEFNKILSRLKRNKAAGLDTIVNEMIEYGAGALQSPKGRRQNTTLPGLRFKFKVRKISQPGPPTIVREAPESRRPRKVRL</sequence>
<feature type="region of interest" description="Disordered" evidence="1">
    <location>
        <begin position="1"/>
        <end position="20"/>
    </location>
</feature>
<evidence type="ECO:0000313" key="3">
    <source>
        <dbReference type="Proteomes" id="UP001458880"/>
    </source>
</evidence>
<accession>A0AAW1IW47</accession>
<feature type="region of interest" description="Disordered" evidence="1">
    <location>
        <begin position="207"/>
        <end position="228"/>
    </location>
</feature>
<dbReference type="EMBL" id="JASPKY010000517">
    <property type="protein sequence ID" value="KAK9694283.1"/>
    <property type="molecule type" value="Genomic_DNA"/>
</dbReference>
<keyword evidence="3" id="KW-1185">Reference proteome</keyword>
<organism evidence="2 3">
    <name type="scientific">Popillia japonica</name>
    <name type="common">Japanese beetle</name>
    <dbReference type="NCBI Taxonomy" id="7064"/>
    <lineage>
        <taxon>Eukaryota</taxon>
        <taxon>Metazoa</taxon>
        <taxon>Ecdysozoa</taxon>
        <taxon>Arthropoda</taxon>
        <taxon>Hexapoda</taxon>
        <taxon>Insecta</taxon>
        <taxon>Pterygota</taxon>
        <taxon>Neoptera</taxon>
        <taxon>Endopterygota</taxon>
        <taxon>Coleoptera</taxon>
        <taxon>Polyphaga</taxon>
        <taxon>Scarabaeiformia</taxon>
        <taxon>Scarabaeidae</taxon>
        <taxon>Rutelinae</taxon>
        <taxon>Popillia</taxon>
    </lineage>
</organism>
<feature type="compositionally biased region" description="Basic residues" evidence="1">
    <location>
        <begin position="7"/>
        <end position="19"/>
    </location>
</feature>
<dbReference type="Proteomes" id="UP001458880">
    <property type="component" value="Unassembled WGS sequence"/>
</dbReference>
<name>A0AAW1IW47_POPJA</name>